<reference evidence="7 8" key="1">
    <citation type="submission" date="2019-09" db="EMBL/GenBank/DDBJ databases">
        <authorList>
            <person name="Ou C."/>
        </authorList>
    </citation>
    <scope>NUCLEOTIDE SEQUENCE [LARGE SCALE GENOMIC DNA]</scope>
    <source>
        <strain evidence="7">S2</strain>
        <tissue evidence="7">Leaf</tissue>
    </source>
</reference>
<keyword evidence="5" id="KW-0067">ATP-binding</keyword>
<dbReference type="GO" id="GO:0005524">
    <property type="term" value="F:ATP binding"/>
    <property type="evidence" value="ECO:0007669"/>
    <property type="project" value="UniProtKB-KW"/>
</dbReference>
<comment type="caution">
    <text evidence="7">The sequence shown here is derived from an EMBL/GenBank/DDBJ whole genome shotgun (WGS) entry which is preliminary data.</text>
</comment>
<evidence type="ECO:0000313" key="8">
    <source>
        <dbReference type="Proteomes" id="UP000327157"/>
    </source>
</evidence>
<evidence type="ECO:0000313" key="7">
    <source>
        <dbReference type="EMBL" id="KAB2608173.1"/>
    </source>
</evidence>
<dbReference type="SUPFAM" id="SSF56112">
    <property type="entry name" value="Protein kinase-like (PK-like)"/>
    <property type="match status" value="1"/>
</dbReference>
<dbReference type="AlphaFoldDB" id="A0A5N5FYI9"/>
<dbReference type="GO" id="GO:0004674">
    <property type="term" value="F:protein serine/threonine kinase activity"/>
    <property type="evidence" value="ECO:0007669"/>
    <property type="project" value="UniProtKB-KW"/>
</dbReference>
<gene>
    <name evidence="7" type="ORF">D8674_011341</name>
</gene>
<dbReference type="PANTHER" id="PTHR27002">
    <property type="entry name" value="RECEPTOR-LIKE SERINE/THREONINE-PROTEIN KINASE SD1-8"/>
    <property type="match status" value="1"/>
</dbReference>
<evidence type="ECO:0000256" key="5">
    <source>
        <dbReference type="ARBA" id="ARBA00022840"/>
    </source>
</evidence>
<evidence type="ECO:0000256" key="1">
    <source>
        <dbReference type="ARBA" id="ARBA00022527"/>
    </source>
</evidence>
<dbReference type="GO" id="GO:0005886">
    <property type="term" value="C:plasma membrane"/>
    <property type="evidence" value="ECO:0007669"/>
    <property type="project" value="TreeGrafter"/>
</dbReference>
<dbReference type="EMBL" id="SMOL01000553">
    <property type="protein sequence ID" value="KAB2608173.1"/>
    <property type="molecule type" value="Genomic_DNA"/>
</dbReference>
<protein>
    <submittedName>
        <fullName evidence="7">G-type lectin S-receptor-like serine/threonine-protein kinase</fullName>
    </submittedName>
</protein>
<reference evidence="8" key="2">
    <citation type="submission" date="2019-10" db="EMBL/GenBank/DDBJ databases">
        <title>A de novo genome assembly of a pear dwarfing rootstock.</title>
        <authorList>
            <person name="Wang F."/>
            <person name="Wang J."/>
            <person name="Li S."/>
            <person name="Zhang Y."/>
            <person name="Fang M."/>
            <person name="Ma L."/>
            <person name="Zhao Y."/>
            <person name="Jiang S."/>
        </authorList>
    </citation>
    <scope>NUCLEOTIDE SEQUENCE [LARGE SCALE GENOMIC DNA]</scope>
</reference>
<dbReference type="Gene3D" id="1.10.510.10">
    <property type="entry name" value="Transferase(Phosphotransferase) domain 1"/>
    <property type="match status" value="1"/>
</dbReference>
<keyword evidence="7" id="KW-0675">Receptor</keyword>
<evidence type="ECO:0000256" key="2">
    <source>
        <dbReference type="ARBA" id="ARBA00022679"/>
    </source>
</evidence>
<dbReference type="InterPro" id="IPR001245">
    <property type="entry name" value="Ser-Thr/Tyr_kinase_cat_dom"/>
</dbReference>
<proteinExistence type="predicted"/>
<keyword evidence="2" id="KW-0808">Transferase</keyword>
<keyword evidence="7" id="KW-0430">Lectin</keyword>
<dbReference type="GO" id="GO:0030246">
    <property type="term" value="F:carbohydrate binding"/>
    <property type="evidence" value="ECO:0007669"/>
    <property type="project" value="UniProtKB-KW"/>
</dbReference>
<name>A0A5N5FYI9_9ROSA</name>
<keyword evidence="8" id="KW-1185">Reference proteome</keyword>
<evidence type="ECO:0000256" key="3">
    <source>
        <dbReference type="ARBA" id="ARBA00022741"/>
    </source>
</evidence>
<feature type="domain" description="Serine-threonine/tyrosine-protein kinase catalytic" evidence="6">
    <location>
        <begin position="1"/>
        <end position="97"/>
    </location>
</feature>
<dbReference type="Proteomes" id="UP000327157">
    <property type="component" value="Chromosome 14"/>
</dbReference>
<reference evidence="7 8" key="3">
    <citation type="submission" date="2019-11" db="EMBL/GenBank/DDBJ databases">
        <title>A de novo genome assembly of a pear dwarfing rootstock.</title>
        <authorList>
            <person name="Wang F."/>
            <person name="Wang J."/>
            <person name="Li S."/>
            <person name="Zhang Y."/>
            <person name="Fang M."/>
            <person name="Ma L."/>
            <person name="Zhao Y."/>
            <person name="Jiang S."/>
        </authorList>
    </citation>
    <scope>NUCLEOTIDE SEQUENCE [LARGE SCALE GENOMIC DNA]</scope>
    <source>
        <strain evidence="7">S2</strain>
        <tissue evidence="7">Leaf</tissue>
    </source>
</reference>
<keyword evidence="4 7" id="KW-0418">Kinase</keyword>
<dbReference type="Pfam" id="PF07714">
    <property type="entry name" value="PK_Tyr_Ser-Thr"/>
    <property type="match status" value="1"/>
</dbReference>
<evidence type="ECO:0000259" key="6">
    <source>
        <dbReference type="Pfam" id="PF07714"/>
    </source>
</evidence>
<dbReference type="OrthoDB" id="4062651at2759"/>
<dbReference type="PANTHER" id="PTHR27002:SF841">
    <property type="entry name" value="RECEPTOR-LIKE SERINE_THREONINE-PROTEIN KINASE"/>
    <property type="match status" value="1"/>
</dbReference>
<accession>A0A5N5FYI9</accession>
<dbReference type="InterPro" id="IPR011009">
    <property type="entry name" value="Kinase-like_dom_sf"/>
</dbReference>
<sequence>MSSEYARYDNFSEKLDVFSFRVMLIEIVSGKKNVAFYSFEHSPTLAGWAWEWWKEGRRMKVIDESVRETCRSDEALRYIHVRFLCVQEAPANRPTMSSGNEATLPPLSKEPAFLTHRNLGAVDSSLQTLTNFSHNSVTMSLPEGR</sequence>
<keyword evidence="1" id="KW-0723">Serine/threonine-protein kinase</keyword>
<evidence type="ECO:0000256" key="4">
    <source>
        <dbReference type="ARBA" id="ARBA00022777"/>
    </source>
</evidence>
<keyword evidence="3" id="KW-0547">Nucleotide-binding</keyword>
<organism evidence="7 8">
    <name type="scientific">Pyrus ussuriensis x Pyrus communis</name>
    <dbReference type="NCBI Taxonomy" id="2448454"/>
    <lineage>
        <taxon>Eukaryota</taxon>
        <taxon>Viridiplantae</taxon>
        <taxon>Streptophyta</taxon>
        <taxon>Embryophyta</taxon>
        <taxon>Tracheophyta</taxon>
        <taxon>Spermatophyta</taxon>
        <taxon>Magnoliopsida</taxon>
        <taxon>eudicotyledons</taxon>
        <taxon>Gunneridae</taxon>
        <taxon>Pentapetalae</taxon>
        <taxon>rosids</taxon>
        <taxon>fabids</taxon>
        <taxon>Rosales</taxon>
        <taxon>Rosaceae</taxon>
        <taxon>Amygdaloideae</taxon>
        <taxon>Maleae</taxon>
        <taxon>Pyrus</taxon>
    </lineage>
</organism>